<dbReference type="InterPro" id="IPR001633">
    <property type="entry name" value="EAL_dom"/>
</dbReference>
<dbReference type="Proteomes" id="UP001305421">
    <property type="component" value="Chromosome"/>
</dbReference>
<accession>A0ABY9YEE0</accession>
<dbReference type="Pfam" id="PF12792">
    <property type="entry name" value="CSS-motif"/>
    <property type="match status" value="1"/>
</dbReference>
<comment type="catalytic activity">
    <reaction evidence="9">
        <text>3',3'-c-di-GMP + H2O = 5'-phosphoguanylyl(3'-&gt;5')guanosine + H(+)</text>
        <dbReference type="Rhea" id="RHEA:24902"/>
        <dbReference type="ChEBI" id="CHEBI:15377"/>
        <dbReference type="ChEBI" id="CHEBI:15378"/>
        <dbReference type="ChEBI" id="CHEBI:58754"/>
        <dbReference type="ChEBI" id="CHEBI:58805"/>
        <dbReference type="EC" id="3.1.4.52"/>
    </reaction>
</comment>
<keyword evidence="7 10" id="KW-1133">Transmembrane helix</keyword>
<dbReference type="SMART" id="SM00052">
    <property type="entry name" value="EAL"/>
    <property type="match status" value="1"/>
</dbReference>
<gene>
    <name evidence="12" type="ORF">PDM28_02475</name>
</gene>
<dbReference type="Gene3D" id="3.20.20.450">
    <property type="entry name" value="EAL domain"/>
    <property type="match status" value="1"/>
</dbReference>
<evidence type="ECO:0000256" key="1">
    <source>
        <dbReference type="ARBA" id="ARBA00004651"/>
    </source>
</evidence>
<dbReference type="InterPro" id="IPR035919">
    <property type="entry name" value="EAL_sf"/>
</dbReference>
<dbReference type="InterPro" id="IPR024744">
    <property type="entry name" value="CSS-motif_dom"/>
</dbReference>
<feature type="transmembrane region" description="Helical" evidence="10">
    <location>
        <begin position="238"/>
        <end position="259"/>
    </location>
</feature>
<dbReference type="Pfam" id="PF00563">
    <property type="entry name" value="EAL"/>
    <property type="match status" value="1"/>
</dbReference>
<proteinExistence type="predicted"/>
<evidence type="ECO:0000256" key="6">
    <source>
        <dbReference type="ARBA" id="ARBA00022801"/>
    </source>
</evidence>
<dbReference type="CDD" id="cd01948">
    <property type="entry name" value="EAL"/>
    <property type="match status" value="1"/>
</dbReference>
<keyword evidence="5 10" id="KW-0812">Transmembrane</keyword>
<evidence type="ECO:0000313" key="12">
    <source>
        <dbReference type="EMBL" id="WNH49217.1"/>
    </source>
</evidence>
<keyword evidence="4" id="KW-0973">c-di-GMP</keyword>
<evidence type="ECO:0000256" key="10">
    <source>
        <dbReference type="SAM" id="Phobius"/>
    </source>
</evidence>
<comment type="subcellular location">
    <subcellularLocation>
        <location evidence="1">Cell membrane</location>
        <topology evidence="1">Multi-pass membrane protein</topology>
    </subcellularLocation>
</comment>
<evidence type="ECO:0000313" key="13">
    <source>
        <dbReference type="Proteomes" id="UP001305421"/>
    </source>
</evidence>
<evidence type="ECO:0000256" key="2">
    <source>
        <dbReference type="ARBA" id="ARBA00012282"/>
    </source>
</evidence>
<evidence type="ECO:0000256" key="3">
    <source>
        <dbReference type="ARBA" id="ARBA00022475"/>
    </source>
</evidence>
<dbReference type="PANTHER" id="PTHR33121:SF79">
    <property type="entry name" value="CYCLIC DI-GMP PHOSPHODIESTERASE PDED-RELATED"/>
    <property type="match status" value="1"/>
</dbReference>
<evidence type="ECO:0000256" key="7">
    <source>
        <dbReference type="ARBA" id="ARBA00022989"/>
    </source>
</evidence>
<dbReference type="EC" id="3.1.4.52" evidence="2"/>
<name>A0ABY9YEE0_9GAMM</name>
<keyword evidence="8 10" id="KW-0472">Membrane</keyword>
<evidence type="ECO:0000256" key="8">
    <source>
        <dbReference type="ARBA" id="ARBA00023136"/>
    </source>
</evidence>
<sequence length="533" mass="57972">MKRVSTIAAIALAAVLGAILPMAALLYVSWSRAQVAEADRLERTAERTLQRAHRAYEGGLLALRKLNQSALPACSPEHIRLMRSLALATTSAEQVGYFSEGRLRCTSWGAADELVPEPTPDHITADGAAITLGVRPAAGDGAGTLLSVQLGGHDILMDPERFIDVIAEPNVRLAVATPDGRLIAQQPIGDPELLQRLLREPHSGHTPRTLHATAQDQEWLAIAIAPRTGLLAALQQQFWQLLPLGAVGALLAVAGGIWLSRRRLSLRSELATAVRRREFRMHYQPIIELDTGICVGAEALVRWTRADGTQVRPDLFIPVAEETGLIEPLTDHVMDLVLGDMRELLIHDRSAHIAINLSAGDVSSGRALKVLTGKLIGTGIHPQQIWLEATERGILDIQAARTSLAAARRAGHCVAIDDFGVGYSSLQYLQQLPLDALKIDKSFIDSIGTHSATSPVTSHIIDMARTLGLFTVAEGIETSAQLAYLQSRQVEFGQGWLFSRPLPAAEFIAYHEHRRSQYGEAPEDMQNPNTLRE</sequence>
<organism evidence="12 13">
    <name type="scientific">Stenotrophomonas aracearum</name>
    <dbReference type="NCBI Taxonomy" id="3003272"/>
    <lineage>
        <taxon>Bacteria</taxon>
        <taxon>Pseudomonadati</taxon>
        <taxon>Pseudomonadota</taxon>
        <taxon>Gammaproteobacteria</taxon>
        <taxon>Lysobacterales</taxon>
        <taxon>Lysobacteraceae</taxon>
        <taxon>Stenotrophomonas</taxon>
    </lineage>
</organism>
<reference evidence="12 13" key="1">
    <citation type="submission" date="2022-12" db="EMBL/GenBank/DDBJ databases">
        <title>Two new species, Stenotrophomonas aracearum and Stenotrophomonas oahuensis, isolated from Anthurium (Araceae family) in Hawaii.</title>
        <authorList>
            <person name="Chunag S.C."/>
            <person name="Dobhal S."/>
            <person name="Alvarez A."/>
            <person name="Arif M."/>
        </authorList>
    </citation>
    <scope>NUCLEOTIDE SEQUENCE [LARGE SCALE GENOMIC DNA]</scope>
    <source>
        <strain evidence="12 13">A5588</strain>
    </source>
</reference>
<keyword evidence="13" id="KW-1185">Reference proteome</keyword>
<evidence type="ECO:0000259" key="11">
    <source>
        <dbReference type="PROSITE" id="PS50883"/>
    </source>
</evidence>
<dbReference type="PANTHER" id="PTHR33121">
    <property type="entry name" value="CYCLIC DI-GMP PHOSPHODIESTERASE PDEF"/>
    <property type="match status" value="1"/>
</dbReference>
<protein>
    <recommendedName>
        <fullName evidence="2">cyclic-guanylate-specific phosphodiesterase</fullName>
        <ecNumber evidence="2">3.1.4.52</ecNumber>
    </recommendedName>
</protein>
<keyword evidence="3" id="KW-1003">Cell membrane</keyword>
<dbReference type="EMBL" id="CP115543">
    <property type="protein sequence ID" value="WNH49217.1"/>
    <property type="molecule type" value="Genomic_DNA"/>
</dbReference>
<evidence type="ECO:0000256" key="5">
    <source>
        <dbReference type="ARBA" id="ARBA00022692"/>
    </source>
</evidence>
<dbReference type="InterPro" id="IPR050706">
    <property type="entry name" value="Cyclic-di-GMP_PDE-like"/>
</dbReference>
<evidence type="ECO:0000256" key="4">
    <source>
        <dbReference type="ARBA" id="ARBA00022636"/>
    </source>
</evidence>
<dbReference type="RefSeq" id="WP_311183706.1">
    <property type="nucleotide sequence ID" value="NZ_CP115543.1"/>
</dbReference>
<dbReference type="PROSITE" id="PS50883">
    <property type="entry name" value="EAL"/>
    <property type="match status" value="1"/>
</dbReference>
<dbReference type="SUPFAM" id="SSF141868">
    <property type="entry name" value="EAL domain-like"/>
    <property type="match status" value="1"/>
</dbReference>
<feature type="domain" description="EAL" evidence="11">
    <location>
        <begin position="263"/>
        <end position="515"/>
    </location>
</feature>
<keyword evidence="6" id="KW-0378">Hydrolase</keyword>
<evidence type="ECO:0000256" key="9">
    <source>
        <dbReference type="ARBA" id="ARBA00034290"/>
    </source>
</evidence>